<sequence>MIVIHGLIPFQSSTSQSFYPPKSCIIFKSRTIIRNLLADVLHNGFWNGNHLILDRDNVWLVDGYIKVKDFEEFIEVCYSYSTLEVSMELRIMFKELANIQT</sequence>
<name>A0ACA9M536_9GLOM</name>
<protein>
    <submittedName>
        <fullName evidence="1">9766_t:CDS:1</fullName>
    </submittedName>
</protein>
<gene>
    <name evidence="1" type="ORF">SPELUC_LOCUS5897</name>
</gene>
<evidence type="ECO:0000313" key="1">
    <source>
        <dbReference type="EMBL" id="CAG8568458.1"/>
    </source>
</evidence>
<dbReference type="Proteomes" id="UP000789366">
    <property type="component" value="Unassembled WGS sequence"/>
</dbReference>
<comment type="caution">
    <text evidence="1">The sequence shown here is derived from an EMBL/GenBank/DDBJ whole genome shotgun (WGS) entry which is preliminary data.</text>
</comment>
<keyword evidence="2" id="KW-1185">Reference proteome</keyword>
<dbReference type="EMBL" id="CAJVPW010006396">
    <property type="protein sequence ID" value="CAG8568458.1"/>
    <property type="molecule type" value="Genomic_DNA"/>
</dbReference>
<proteinExistence type="predicted"/>
<reference evidence="1" key="1">
    <citation type="submission" date="2021-06" db="EMBL/GenBank/DDBJ databases">
        <authorList>
            <person name="Kallberg Y."/>
            <person name="Tangrot J."/>
            <person name="Rosling A."/>
        </authorList>
    </citation>
    <scope>NUCLEOTIDE SEQUENCE</scope>
    <source>
        <strain evidence="1">28 12/20/2015</strain>
    </source>
</reference>
<evidence type="ECO:0000313" key="2">
    <source>
        <dbReference type="Proteomes" id="UP000789366"/>
    </source>
</evidence>
<organism evidence="1 2">
    <name type="scientific">Cetraspora pellucida</name>
    <dbReference type="NCBI Taxonomy" id="1433469"/>
    <lineage>
        <taxon>Eukaryota</taxon>
        <taxon>Fungi</taxon>
        <taxon>Fungi incertae sedis</taxon>
        <taxon>Mucoromycota</taxon>
        <taxon>Glomeromycotina</taxon>
        <taxon>Glomeromycetes</taxon>
        <taxon>Diversisporales</taxon>
        <taxon>Gigasporaceae</taxon>
        <taxon>Cetraspora</taxon>
    </lineage>
</organism>
<feature type="non-terminal residue" evidence="1">
    <location>
        <position position="101"/>
    </location>
</feature>
<accession>A0ACA9M536</accession>